<dbReference type="PANTHER" id="PTHR11693">
    <property type="entry name" value="ATP SYNTHASE GAMMA CHAIN"/>
    <property type="match status" value="1"/>
</dbReference>
<keyword evidence="7 10" id="KW-0472">Membrane</keyword>
<evidence type="ECO:0000256" key="9">
    <source>
        <dbReference type="ARBA" id="ARBA00023310"/>
    </source>
</evidence>
<evidence type="ECO:0000256" key="7">
    <source>
        <dbReference type="ARBA" id="ARBA00023136"/>
    </source>
</evidence>
<sequence length="291" mass="32210">MSLKSIRKRKSSITTTRKITSAMKLVASAKFSKALSDLSRSKELESIVRSVLDTAAAHWFVEKGSLMEVRAFRAAPSERGKVLLIILSSEQGLCGSFNENMMAMAARVVKESMSSNKSVKIFCIGRKGREKMHKVCGSIVDGCDISYFSFSDAISAMRSGVRMFECKNIEELVVVYSTFKSVLRQRPTSIRLLPMELNVQPPKNIVNGGAISCSDEDGVLSKALLAFLESRFFSLLKEHEASENGARVMAMNTATDNANDLIQKLELQYNRLRQNMVTKELIEIISGADSV</sequence>
<dbReference type="PRINTS" id="PR00126">
    <property type="entry name" value="ATPASEGAMMA"/>
</dbReference>
<reference evidence="12" key="1">
    <citation type="submission" date="2021-10" db="EMBL/GenBank/DDBJ databases">
        <title>Genome Sequence of The Candidatus Hydrogeosomobacter endosymbioticus, an Intracellular Bacterial Symbiont of the Anaerobic Ciliate GW7.</title>
        <authorList>
            <person name="Shiohama Y."/>
            <person name="Shinzato N."/>
        </authorList>
    </citation>
    <scope>NUCLEOTIDE SEQUENCE [LARGE SCALE GENOMIC DNA]</scope>
    <source>
        <strain evidence="12">200920</strain>
    </source>
</reference>
<dbReference type="Gene3D" id="1.10.287.80">
    <property type="entry name" value="ATP synthase, gamma subunit, helix hairpin domain"/>
    <property type="match status" value="1"/>
</dbReference>
<protein>
    <recommendedName>
        <fullName evidence="10">ATP synthase gamma chain</fullName>
    </recommendedName>
    <alternativeName>
        <fullName evidence="10">ATP synthase F1 sector gamma subunit</fullName>
    </alternativeName>
    <alternativeName>
        <fullName evidence="10">F-ATPase gamma subunit</fullName>
    </alternativeName>
</protein>
<keyword evidence="10" id="KW-1003">Cell membrane</keyword>
<keyword evidence="8 10" id="KW-0139">CF(1)</keyword>
<dbReference type="Pfam" id="PF00231">
    <property type="entry name" value="ATP-synt"/>
    <property type="match status" value="1"/>
</dbReference>
<dbReference type="PANTHER" id="PTHR11693:SF22">
    <property type="entry name" value="ATP SYNTHASE SUBUNIT GAMMA, MITOCHONDRIAL"/>
    <property type="match status" value="1"/>
</dbReference>
<comment type="similarity">
    <text evidence="3 10">Belongs to the ATPase gamma chain family.</text>
</comment>
<keyword evidence="4 10" id="KW-0813">Transport</keyword>
<evidence type="ECO:0000256" key="6">
    <source>
        <dbReference type="ARBA" id="ARBA00023065"/>
    </source>
</evidence>
<dbReference type="InterPro" id="IPR000131">
    <property type="entry name" value="ATP_synth_F1_gsu"/>
</dbReference>
<keyword evidence="11" id="KW-0175">Coiled coil</keyword>
<dbReference type="CDD" id="cd12151">
    <property type="entry name" value="F1-ATPase_gamma"/>
    <property type="match status" value="1"/>
</dbReference>
<dbReference type="SUPFAM" id="SSF52943">
    <property type="entry name" value="ATP synthase (F1-ATPase), gamma subunit"/>
    <property type="match status" value="1"/>
</dbReference>
<evidence type="ECO:0000256" key="5">
    <source>
        <dbReference type="ARBA" id="ARBA00022781"/>
    </source>
</evidence>
<name>A0ABN6L2M9_9PROT</name>
<comment type="subcellular location">
    <subcellularLocation>
        <location evidence="10">Cell membrane</location>
        <topology evidence="10">Peripheral membrane protein</topology>
    </subcellularLocation>
    <subcellularLocation>
        <location evidence="2">Membrane</location>
        <topology evidence="2">Peripheral membrane protein</topology>
    </subcellularLocation>
</comment>
<dbReference type="Proteomes" id="UP001320209">
    <property type="component" value="Chromosome"/>
</dbReference>
<dbReference type="PROSITE" id="PS00153">
    <property type="entry name" value="ATPASE_GAMMA"/>
    <property type="match status" value="1"/>
</dbReference>
<evidence type="ECO:0000256" key="3">
    <source>
        <dbReference type="ARBA" id="ARBA00007681"/>
    </source>
</evidence>
<organism evidence="12 13">
    <name type="scientific">Candidatus Hydrogenosomobacter endosymbioticus</name>
    <dbReference type="NCBI Taxonomy" id="2558174"/>
    <lineage>
        <taxon>Bacteria</taxon>
        <taxon>Pseudomonadati</taxon>
        <taxon>Pseudomonadota</taxon>
        <taxon>Alphaproteobacteria</taxon>
        <taxon>Holosporales</taxon>
        <taxon>Holosporaceae</taxon>
        <taxon>Candidatus Hydrogenosomobacter</taxon>
    </lineage>
</organism>
<evidence type="ECO:0000313" key="13">
    <source>
        <dbReference type="Proteomes" id="UP001320209"/>
    </source>
</evidence>
<evidence type="ECO:0000256" key="1">
    <source>
        <dbReference type="ARBA" id="ARBA00003456"/>
    </source>
</evidence>
<keyword evidence="6 10" id="KW-0406">Ion transport</keyword>
<evidence type="ECO:0000256" key="11">
    <source>
        <dbReference type="SAM" id="Coils"/>
    </source>
</evidence>
<feature type="coiled-coil region" evidence="11">
    <location>
        <begin position="255"/>
        <end position="282"/>
    </location>
</feature>
<comment type="subunit">
    <text evidence="10">F-type ATPases have 2 components, CF(1) - the catalytic core - and CF(0) - the membrane proton channel. CF(1) has five subunits: alpha(3), beta(3), gamma(1), delta(1), epsilon(1). CF(0) has three main subunits: a, b and c.</text>
</comment>
<evidence type="ECO:0000256" key="2">
    <source>
        <dbReference type="ARBA" id="ARBA00004170"/>
    </source>
</evidence>
<dbReference type="NCBIfam" id="TIGR01146">
    <property type="entry name" value="ATPsyn_F1gamma"/>
    <property type="match status" value="1"/>
</dbReference>
<evidence type="ECO:0000256" key="10">
    <source>
        <dbReference type="HAMAP-Rule" id="MF_00815"/>
    </source>
</evidence>
<dbReference type="Gene3D" id="3.40.1380.10">
    <property type="match status" value="1"/>
</dbReference>
<comment type="function">
    <text evidence="1 10">Produces ATP from ADP in the presence of a proton gradient across the membrane. The gamma chain is believed to be important in regulating ATPase activity and the flow of protons through the CF(0) complex.</text>
</comment>
<keyword evidence="9 10" id="KW-0066">ATP synthesis</keyword>
<dbReference type="HAMAP" id="MF_00815">
    <property type="entry name" value="ATP_synth_gamma_bact"/>
    <property type="match status" value="1"/>
</dbReference>
<gene>
    <name evidence="10 12" type="primary">atpG</name>
    <name evidence="12" type="ORF">HYD_2570</name>
</gene>
<keyword evidence="13" id="KW-1185">Reference proteome</keyword>
<dbReference type="InterPro" id="IPR023632">
    <property type="entry name" value="ATP_synth_F1_gsu_CS"/>
</dbReference>
<dbReference type="InterPro" id="IPR035968">
    <property type="entry name" value="ATP_synth_F1_ATPase_gsu"/>
</dbReference>
<evidence type="ECO:0000313" key="12">
    <source>
        <dbReference type="EMBL" id="BDB96124.1"/>
    </source>
</evidence>
<accession>A0ABN6L2M9</accession>
<evidence type="ECO:0000256" key="8">
    <source>
        <dbReference type="ARBA" id="ARBA00023196"/>
    </source>
</evidence>
<dbReference type="RefSeq" id="WP_236865583.1">
    <property type="nucleotide sequence ID" value="NZ_AP025225.1"/>
</dbReference>
<dbReference type="EMBL" id="AP025225">
    <property type="protein sequence ID" value="BDB96124.1"/>
    <property type="molecule type" value="Genomic_DNA"/>
</dbReference>
<keyword evidence="5 10" id="KW-0375">Hydrogen ion transport</keyword>
<evidence type="ECO:0000256" key="4">
    <source>
        <dbReference type="ARBA" id="ARBA00022448"/>
    </source>
</evidence>
<proteinExistence type="inferred from homology"/>